<evidence type="ECO:0000259" key="5">
    <source>
        <dbReference type="PROSITE" id="PS50009"/>
    </source>
</evidence>
<dbReference type="Gene3D" id="1.10.840.10">
    <property type="entry name" value="Ras guanine-nucleotide exchange factors catalytic domain"/>
    <property type="match status" value="1"/>
</dbReference>
<dbReference type="GO" id="GO:0007265">
    <property type="term" value="P:Ras protein signal transduction"/>
    <property type="evidence" value="ECO:0007669"/>
    <property type="project" value="TreeGrafter"/>
</dbReference>
<feature type="compositionally biased region" description="Pro residues" evidence="4">
    <location>
        <begin position="850"/>
        <end position="860"/>
    </location>
</feature>
<dbReference type="SUPFAM" id="SSF52402">
    <property type="entry name" value="Adenine nucleotide alpha hydrolases-like"/>
    <property type="match status" value="1"/>
</dbReference>
<dbReference type="Gene3D" id="3.40.50.620">
    <property type="entry name" value="HUPs"/>
    <property type="match status" value="1"/>
</dbReference>
<dbReference type="AlphaFoldDB" id="A0A8H7QWC6"/>
<name>A0A8H7QWC6_9FUNG</name>
<keyword evidence="7" id="KW-1185">Reference proteome</keyword>
<dbReference type="InterPro" id="IPR001895">
    <property type="entry name" value="RASGEF_cat_dom"/>
</dbReference>
<keyword evidence="1 2" id="KW-0344">Guanine-nucleotide releasing factor</keyword>
<comment type="caution">
    <text evidence="6">The sequence shown here is derived from an EMBL/GenBank/DDBJ whole genome shotgun (WGS) entry which is preliminary data.</text>
</comment>
<feature type="compositionally biased region" description="Low complexity" evidence="4">
    <location>
        <begin position="764"/>
        <end position="788"/>
    </location>
</feature>
<evidence type="ECO:0000256" key="4">
    <source>
        <dbReference type="SAM" id="MobiDB-lite"/>
    </source>
</evidence>
<feature type="coiled-coil region" evidence="3">
    <location>
        <begin position="355"/>
        <end position="382"/>
    </location>
</feature>
<keyword evidence="3" id="KW-0175">Coiled coil</keyword>
<dbReference type="Proteomes" id="UP000603453">
    <property type="component" value="Unassembled WGS sequence"/>
</dbReference>
<evidence type="ECO:0000256" key="3">
    <source>
        <dbReference type="SAM" id="Coils"/>
    </source>
</evidence>
<evidence type="ECO:0000313" key="6">
    <source>
        <dbReference type="EMBL" id="KAG2198975.1"/>
    </source>
</evidence>
<dbReference type="GO" id="GO:0005085">
    <property type="term" value="F:guanyl-nucleotide exchange factor activity"/>
    <property type="evidence" value="ECO:0007669"/>
    <property type="project" value="UniProtKB-KW"/>
</dbReference>
<dbReference type="InterPro" id="IPR014729">
    <property type="entry name" value="Rossmann-like_a/b/a_fold"/>
</dbReference>
<accession>A0A8H7QWC6</accession>
<sequence>MTRTYQRRVSFDNVTNIPPAYHSFTLKQSSHGFIRTRRCRTFMVAIDVFEGTIEALSFTLTSLVDEGDEIVVVGVYSPMTTQDMTPKEKAQQMMDWIVRSHQGDNINMVVELTFGRPEVALEEMIRMYQPSMLVVGSRNKPKYKHAYSGAGIFKYRLKHSTIPVIVVRDKESLDIKPQKRLKKSFSLFNSIISSPKQYLALLSSIRTCLNHVETIITSHSPVTRHATGVDTKAPPPPVPPKPSRMQKPAVPPKPKQQHDELLDNSANVIKPRVFDRPSSLPPIQQSHLSRVSRHRPYTEFPENESTLHIVAEGEIDPDYLVPAQTNAGDSLAPSSSTMNNDHIPLIPAPPLLTTHRLLQAKLDDIEEKIKECRHRKQLLQTEGHQLDTMTEEGLDQMIAQYQGLTADLKSNLNSVRTLYMNAATIPTVLQFGAHVIAYQITLIEAAIFDAIPPLALLEHSSKHPHPRIVASTDFFNYITRCIEHAILLPQEASTRAQLIHYWIKVASRCFDVNNYQTLKAIVSALSTPPVQRLKRTWAYTPKKSLTKLETLNDLMSEANNYGQYREHMGMVSTTVVNGKSVQMIREEHYARPTVPFLGTFILDITYLLAAFKSSPNAAHMAPENEPRIHEVLHTLSRFQNGPRYTPSLPTSFLKSSQKHHFRPAISNALHRGASRIQRISSGNIFGFDSNATMSSSASNLSSMNERAEEEEDGNLDEQQKMATQYILMRSWVSQNTVDELSHLREPPLAKPNGYGPRSSSSGPTSMNRSSSVFSNSSSNVRFSTGSVSINTDSRPASVEDEEEERKRQQNGIFSFKRSDSQRPLTIHEGSGLSQEQDHFHLADDDEKPYHTPPVVPPRPKPTLQNDELKAALAQRLAKVNQNK</sequence>
<reference evidence="6" key="1">
    <citation type="submission" date="2020-12" db="EMBL/GenBank/DDBJ databases">
        <title>Metabolic potential, ecology and presence of endohyphal bacteria is reflected in genomic diversity of Mucoromycotina.</title>
        <authorList>
            <person name="Muszewska A."/>
            <person name="Okrasinska A."/>
            <person name="Steczkiewicz K."/>
            <person name="Drgas O."/>
            <person name="Orlowska M."/>
            <person name="Perlinska-Lenart U."/>
            <person name="Aleksandrzak-Piekarczyk T."/>
            <person name="Szatraj K."/>
            <person name="Zielenkiewicz U."/>
            <person name="Pilsyk S."/>
            <person name="Malc E."/>
            <person name="Mieczkowski P."/>
            <person name="Kruszewska J.S."/>
            <person name="Biernat P."/>
            <person name="Pawlowska J."/>
        </authorList>
    </citation>
    <scope>NUCLEOTIDE SEQUENCE</scope>
    <source>
        <strain evidence="6">WA0000017839</strain>
    </source>
</reference>
<dbReference type="PANTHER" id="PTHR23113:SF368">
    <property type="entry name" value="CELL DIVISION CONTROL PROTEIN 25"/>
    <property type="match status" value="1"/>
</dbReference>
<dbReference type="Pfam" id="PF00617">
    <property type="entry name" value="RasGEF"/>
    <property type="match status" value="1"/>
</dbReference>
<feature type="compositionally biased region" description="Pro residues" evidence="4">
    <location>
        <begin position="233"/>
        <end position="242"/>
    </location>
</feature>
<feature type="compositionally biased region" description="Low complexity" evidence="4">
    <location>
        <begin position="695"/>
        <end position="704"/>
    </location>
</feature>
<gene>
    <name evidence="6" type="ORF">INT47_013159</name>
</gene>
<evidence type="ECO:0000256" key="2">
    <source>
        <dbReference type="PROSITE-ProRule" id="PRU00168"/>
    </source>
</evidence>
<dbReference type="CDD" id="cd23659">
    <property type="entry name" value="USP_At3g01520-like"/>
    <property type="match status" value="1"/>
</dbReference>
<dbReference type="GO" id="GO:0005886">
    <property type="term" value="C:plasma membrane"/>
    <property type="evidence" value="ECO:0007669"/>
    <property type="project" value="TreeGrafter"/>
</dbReference>
<evidence type="ECO:0000313" key="7">
    <source>
        <dbReference type="Proteomes" id="UP000603453"/>
    </source>
</evidence>
<organism evidence="6 7">
    <name type="scientific">Mucor saturninus</name>
    <dbReference type="NCBI Taxonomy" id="64648"/>
    <lineage>
        <taxon>Eukaryota</taxon>
        <taxon>Fungi</taxon>
        <taxon>Fungi incertae sedis</taxon>
        <taxon>Mucoromycota</taxon>
        <taxon>Mucoromycotina</taxon>
        <taxon>Mucoromycetes</taxon>
        <taxon>Mucorales</taxon>
        <taxon>Mucorineae</taxon>
        <taxon>Mucoraceae</taxon>
        <taxon>Mucor</taxon>
    </lineage>
</organism>
<dbReference type="SMART" id="SM00147">
    <property type="entry name" value="RasGEF"/>
    <property type="match status" value="1"/>
</dbReference>
<dbReference type="SUPFAM" id="SSF48366">
    <property type="entry name" value="Ras GEF"/>
    <property type="match status" value="1"/>
</dbReference>
<dbReference type="EMBL" id="JAEPRD010000102">
    <property type="protein sequence ID" value="KAG2198975.1"/>
    <property type="molecule type" value="Genomic_DNA"/>
</dbReference>
<dbReference type="PROSITE" id="PS50009">
    <property type="entry name" value="RASGEF_CAT"/>
    <property type="match status" value="1"/>
</dbReference>
<feature type="region of interest" description="Disordered" evidence="4">
    <location>
        <begin position="695"/>
        <end position="716"/>
    </location>
</feature>
<evidence type="ECO:0000256" key="1">
    <source>
        <dbReference type="ARBA" id="ARBA00022658"/>
    </source>
</evidence>
<dbReference type="PANTHER" id="PTHR23113">
    <property type="entry name" value="GUANINE NUCLEOTIDE EXCHANGE FACTOR"/>
    <property type="match status" value="1"/>
</dbReference>
<feature type="region of interest" description="Disordered" evidence="4">
    <location>
        <begin position="274"/>
        <end position="294"/>
    </location>
</feature>
<dbReference type="InterPro" id="IPR008937">
    <property type="entry name" value="Ras-like_GEF"/>
</dbReference>
<dbReference type="InterPro" id="IPR036964">
    <property type="entry name" value="RASGEF_cat_dom_sf"/>
</dbReference>
<protein>
    <recommendedName>
        <fullName evidence="5">Ras-GEF domain-containing protein</fullName>
    </recommendedName>
</protein>
<dbReference type="InterPro" id="IPR023578">
    <property type="entry name" value="Ras_GEF_dom_sf"/>
</dbReference>
<feature type="region of interest" description="Disordered" evidence="4">
    <location>
        <begin position="223"/>
        <end position="259"/>
    </location>
</feature>
<dbReference type="OrthoDB" id="546434at2759"/>
<proteinExistence type="predicted"/>
<feature type="region of interest" description="Disordered" evidence="4">
    <location>
        <begin position="743"/>
        <end position="864"/>
    </location>
</feature>
<feature type="domain" description="Ras-GEF" evidence="5">
    <location>
        <begin position="432"/>
        <end position="672"/>
    </location>
</feature>